<dbReference type="PANTHER" id="PTHR46214:SF8">
    <property type="entry name" value="RING_FYVE_PHD ZINC FINGER SUPERFAMILY PROTEIN"/>
    <property type="match status" value="1"/>
</dbReference>
<feature type="region of interest" description="Disordered" evidence="4">
    <location>
        <begin position="189"/>
        <end position="211"/>
    </location>
</feature>
<keyword evidence="2" id="KW-0863">Zinc-finger</keyword>
<dbReference type="SUPFAM" id="SSF57850">
    <property type="entry name" value="RING/U-box"/>
    <property type="match status" value="1"/>
</dbReference>
<evidence type="ECO:0000313" key="8">
    <source>
        <dbReference type="Proteomes" id="UP000032304"/>
    </source>
</evidence>
<dbReference type="PANTHER" id="PTHR46214">
    <property type="entry name" value="ZINC FINGER, RING-CH-TYPE"/>
    <property type="match status" value="1"/>
</dbReference>
<dbReference type="InterPro" id="IPR011016">
    <property type="entry name" value="Znf_RING-CH"/>
</dbReference>
<protein>
    <recommendedName>
        <fullName evidence="5">RING-CH-type domain-containing protein</fullName>
    </recommendedName>
</protein>
<evidence type="ECO:0000256" key="1">
    <source>
        <dbReference type="ARBA" id="ARBA00022723"/>
    </source>
</evidence>
<organism evidence="6 8">
    <name type="scientific">Gossypium raimondii</name>
    <name type="common">Peruvian cotton</name>
    <name type="synonym">Gossypium klotzschianum subsp. raimondii</name>
    <dbReference type="NCBI Taxonomy" id="29730"/>
    <lineage>
        <taxon>Eukaryota</taxon>
        <taxon>Viridiplantae</taxon>
        <taxon>Streptophyta</taxon>
        <taxon>Embryophyta</taxon>
        <taxon>Tracheophyta</taxon>
        <taxon>Spermatophyta</taxon>
        <taxon>Magnoliopsida</taxon>
        <taxon>eudicotyledons</taxon>
        <taxon>Gunneridae</taxon>
        <taxon>Pentapetalae</taxon>
        <taxon>rosids</taxon>
        <taxon>malvids</taxon>
        <taxon>Malvales</taxon>
        <taxon>Malvaceae</taxon>
        <taxon>Malvoideae</taxon>
        <taxon>Gossypium</taxon>
    </lineage>
</organism>
<gene>
    <name evidence="6" type="ORF">B456_006G089600</name>
    <name evidence="7" type="ORF">Gorai_000608</name>
</gene>
<keyword evidence="8" id="KW-1185">Reference proteome</keyword>
<dbReference type="STRING" id="29730.A0A0D2NP11"/>
<evidence type="ECO:0000259" key="5">
    <source>
        <dbReference type="PROSITE" id="PS51292"/>
    </source>
</evidence>
<dbReference type="GO" id="GO:0008270">
    <property type="term" value="F:zinc ion binding"/>
    <property type="evidence" value="ECO:0007669"/>
    <property type="project" value="UniProtKB-KW"/>
</dbReference>
<evidence type="ECO:0000256" key="2">
    <source>
        <dbReference type="ARBA" id="ARBA00022771"/>
    </source>
</evidence>
<dbReference type="Proteomes" id="UP000593578">
    <property type="component" value="Unassembled WGS sequence"/>
</dbReference>
<evidence type="ECO:0000313" key="7">
    <source>
        <dbReference type="EMBL" id="MBA0587480.1"/>
    </source>
</evidence>
<dbReference type="Gene3D" id="3.30.40.10">
    <property type="entry name" value="Zinc/RING finger domain, C3HC4 (zinc finger)"/>
    <property type="match status" value="1"/>
</dbReference>
<feature type="domain" description="RING-CH-type" evidence="5">
    <location>
        <begin position="98"/>
        <end position="170"/>
    </location>
</feature>
<evidence type="ECO:0000256" key="3">
    <source>
        <dbReference type="ARBA" id="ARBA00022833"/>
    </source>
</evidence>
<dbReference type="Proteomes" id="UP000032304">
    <property type="component" value="Chromosome 6"/>
</dbReference>
<reference evidence="6 8" key="1">
    <citation type="journal article" date="2012" name="Nature">
        <title>Repeated polyploidization of Gossypium genomes and the evolution of spinnable cotton fibres.</title>
        <authorList>
            <person name="Paterson A.H."/>
            <person name="Wendel J.F."/>
            <person name="Gundlach H."/>
            <person name="Guo H."/>
            <person name="Jenkins J."/>
            <person name="Jin D."/>
            <person name="Llewellyn D."/>
            <person name="Showmaker K.C."/>
            <person name="Shu S."/>
            <person name="Udall J."/>
            <person name="Yoo M.J."/>
            <person name="Byers R."/>
            <person name="Chen W."/>
            <person name="Doron-Faigenboim A."/>
            <person name="Duke M.V."/>
            <person name="Gong L."/>
            <person name="Grimwood J."/>
            <person name="Grover C."/>
            <person name="Grupp K."/>
            <person name="Hu G."/>
            <person name="Lee T.H."/>
            <person name="Li J."/>
            <person name="Lin L."/>
            <person name="Liu T."/>
            <person name="Marler B.S."/>
            <person name="Page J.T."/>
            <person name="Roberts A.W."/>
            <person name="Romanel E."/>
            <person name="Sanders W.S."/>
            <person name="Szadkowski E."/>
            <person name="Tan X."/>
            <person name="Tang H."/>
            <person name="Xu C."/>
            <person name="Wang J."/>
            <person name="Wang Z."/>
            <person name="Zhang D."/>
            <person name="Zhang L."/>
            <person name="Ashrafi H."/>
            <person name="Bedon F."/>
            <person name="Bowers J.E."/>
            <person name="Brubaker C.L."/>
            <person name="Chee P.W."/>
            <person name="Das S."/>
            <person name="Gingle A.R."/>
            <person name="Haigler C.H."/>
            <person name="Harker D."/>
            <person name="Hoffmann L.V."/>
            <person name="Hovav R."/>
            <person name="Jones D.C."/>
            <person name="Lemke C."/>
            <person name="Mansoor S."/>
            <person name="ur Rahman M."/>
            <person name="Rainville L.N."/>
            <person name="Rambani A."/>
            <person name="Reddy U.K."/>
            <person name="Rong J.K."/>
            <person name="Saranga Y."/>
            <person name="Scheffler B.E."/>
            <person name="Scheffler J.A."/>
            <person name="Stelly D.M."/>
            <person name="Triplett B.A."/>
            <person name="Van Deynze A."/>
            <person name="Vaslin M.F."/>
            <person name="Waghmare V.N."/>
            <person name="Walford S.A."/>
            <person name="Wright R.J."/>
            <person name="Zaki E.A."/>
            <person name="Zhang T."/>
            <person name="Dennis E.S."/>
            <person name="Mayer K.F."/>
            <person name="Peterson D.G."/>
            <person name="Rokhsar D.S."/>
            <person name="Wang X."/>
            <person name="Schmutz J."/>
        </authorList>
    </citation>
    <scope>NUCLEOTIDE SEQUENCE [LARGE SCALE GENOMIC DNA]</scope>
</reference>
<keyword evidence="3" id="KW-0862">Zinc</keyword>
<dbReference type="EMBL" id="JABEZZ010000006">
    <property type="protein sequence ID" value="MBA0587480.1"/>
    <property type="molecule type" value="Genomic_DNA"/>
</dbReference>
<name>A0A0D2NP11_GOSRA</name>
<dbReference type="AlphaFoldDB" id="A0A0D2NP11"/>
<dbReference type="Pfam" id="PF12906">
    <property type="entry name" value="RINGv"/>
    <property type="match status" value="1"/>
</dbReference>
<dbReference type="SMART" id="SM00744">
    <property type="entry name" value="RINGv"/>
    <property type="match status" value="1"/>
</dbReference>
<reference evidence="7 9" key="2">
    <citation type="journal article" date="2019" name="Genome Biol. Evol.">
        <title>Insights into the evolution of the New World diploid cottons (Gossypium, subgenus Houzingenia) based on genome sequencing.</title>
        <authorList>
            <person name="Grover C.E."/>
            <person name="Arick M.A. 2nd"/>
            <person name="Thrash A."/>
            <person name="Conover J.L."/>
            <person name="Sanders W.S."/>
            <person name="Peterson D.G."/>
            <person name="Frelichowski J.E."/>
            <person name="Scheffler J.A."/>
            <person name="Scheffler B.E."/>
            <person name="Wendel J.F."/>
        </authorList>
    </citation>
    <scope>NUCLEOTIDE SEQUENCE [LARGE SCALE GENOMIC DNA]</scope>
    <source>
        <strain evidence="7">8</strain>
        <tissue evidence="7">Leaf</tissue>
    </source>
</reference>
<dbReference type="eggNOG" id="KOG1609">
    <property type="taxonomic scope" value="Eukaryota"/>
</dbReference>
<sequence>MDKREMSARMETSENLCQVVGGVNGHLKNLVNGVVSETIIVQNATTFCTSDGVLESKDNGLDSSKVLADIPKTKVAEEEDLSMIDIKETGGVNSQFKECYDGESLCRICHLNSEQSLHITSTTAVAMELIQIGCGCKDELGIAHSHCAEAWFKLKGNRLCEICGQTAGNITGVKDNGFIENWHHQGSTTVSVRTSDQGRDHWRGQPYVTSS</sequence>
<evidence type="ECO:0000256" key="4">
    <source>
        <dbReference type="SAM" id="MobiDB-lite"/>
    </source>
</evidence>
<evidence type="ECO:0000313" key="6">
    <source>
        <dbReference type="EMBL" id="KJB34892.1"/>
    </source>
</evidence>
<accession>A0A0D2NP11</accession>
<dbReference type="InterPro" id="IPR013083">
    <property type="entry name" value="Znf_RING/FYVE/PHD"/>
</dbReference>
<keyword evidence="1" id="KW-0479">Metal-binding</keyword>
<dbReference type="PROSITE" id="PS51292">
    <property type="entry name" value="ZF_RING_CH"/>
    <property type="match status" value="1"/>
</dbReference>
<dbReference type="EMBL" id="CM001745">
    <property type="protein sequence ID" value="KJB34892.1"/>
    <property type="molecule type" value="Genomic_DNA"/>
</dbReference>
<proteinExistence type="predicted"/>
<evidence type="ECO:0000313" key="9">
    <source>
        <dbReference type="Proteomes" id="UP000593578"/>
    </source>
</evidence>
<dbReference type="Gramene" id="KJB34892">
    <property type="protein sequence ID" value="KJB34892"/>
    <property type="gene ID" value="B456_006G089600"/>
</dbReference>
<reference evidence="7" key="3">
    <citation type="submission" date="2020-04" db="EMBL/GenBank/DDBJ databases">
        <authorList>
            <person name="Grover C.E."/>
            <person name="Arick M.A. II"/>
            <person name="Thrash A."/>
            <person name="Conover J.L."/>
            <person name="Sanders W.S."/>
            <person name="Peterson D.G."/>
            <person name="Scheffler J.A."/>
            <person name="Scheffler B.E."/>
            <person name="Wendel J.F."/>
        </authorList>
    </citation>
    <scope>NUCLEOTIDE SEQUENCE</scope>
    <source>
        <strain evidence="7">8</strain>
        <tissue evidence="7">Leaf</tissue>
    </source>
</reference>